<dbReference type="EMBL" id="SSTE01020868">
    <property type="protein sequence ID" value="KAA0033373.1"/>
    <property type="molecule type" value="Genomic_DNA"/>
</dbReference>
<evidence type="ECO:0000256" key="4">
    <source>
        <dbReference type="ARBA" id="ARBA00022801"/>
    </source>
</evidence>
<keyword evidence="6" id="KW-0805">Transcription regulation</keyword>
<dbReference type="Gene3D" id="2.60.120.340">
    <property type="entry name" value="Nucleoplasmin core domain"/>
    <property type="match status" value="1"/>
</dbReference>
<comment type="caution">
    <text evidence="12">The sequence shown here is derived from an EMBL/GenBank/DDBJ whole genome shotgun (WGS) entry which is preliminary data.</text>
</comment>
<evidence type="ECO:0000256" key="3">
    <source>
        <dbReference type="ARBA" id="ARBA00022491"/>
    </source>
</evidence>
<feature type="domain" description="C2H2-type" evidence="11">
    <location>
        <begin position="276"/>
        <end position="304"/>
    </location>
</feature>
<dbReference type="InterPro" id="IPR041232">
    <property type="entry name" value="NPL"/>
</dbReference>
<keyword evidence="5" id="KW-0156">Chromatin regulator</keyword>
<gene>
    <name evidence="12" type="ORF">E6C27_scaffold111G00220</name>
</gene>
<evidence type="ECO:0000256" key="2">
    <source>
        <dbReference type="ARBA" id="ARBA00006673"/>
    </source>
</evidence>
<feature type="region of interest" description="Disordered" evidence="10">
    <location>
        <begin position="126"/>
        <end position="278"/>
    </location>
</feature>
<dbReference type="InterPro" id="IPR013087">
    <property type="entry name" value="Znf_C2H2_type"/>
</dbReference>
<feature type="compositionally biased region" description="Basic and acidic residues" evidence="10">
    <location>
        <begin position="148"/>
        <end position="161"/>
    </location>
</feature>
<dbReference type="Gene3D" id="3.30.160.60">
    <property type="entry name" value="Classic Zinc Finger"/>
    <property type="match status" value="1"/>
</dbReference>
<evidence type="ECO:0000256" key="9">
    <source>
        <dbReference type="PROSITE-ProRule" id="PRU00042"/>
    </source>
</evidence>
<dbReference type="OrthoDB" id="2019803at2759"/>
<sequence>MEFWGVEVKPGQALSVQPGDMNYVHLSQATLGDLKKDKANDPVTIFLKIDDQKLVLGVLSADKFPQISFDLVFEKEFELSHNGKGGSIYCLGYRAPMEDQGQYPFQFENMYSDFGSEDEELGLLSAENGKPSDKEKSIGGKIFGLKPESSKKADAKSIEPSKEEDDDSEDDDSSDEGSDSDESDEEMLEGDSGDSDEEDDDSESDEETPKKVESAKKRLNESATKTTPLPAKKAKLATPEKTDSKKGGHTATPHPAKKTGKTPAAKLETPKSGGQFSCKSCDRSFVSDGALQSHSKAKHGAKTRNMTVQPEGD</sequence>
<evidence type="ECO:0000256" key="7">
    <source>
        <dbReference type="ARBA" id="ARBA00023163"/>
    </source>
</evidence>
<proteinExistence type="inferred from homology"/>
<name>A0A5A7SSE8_CUCMM</name>
<accession>A0A5A7SSE8</accession>
<reference evidence="12 13" key="1">
    <citation type="submission" date="2019-08" db="EMBL/GenBank/DDBJ databases">
        <title>Draft genome sequences of two oriental melons (Cucumis melo L. var makuwa).</title>
        <authorList>
            <person name="Kwon S.-Y."/>
        </authorList>
    </citation>
    <scope>NUCLEOTIDE SEQUENCE [LARGE SCALE GENOMIC DNA]</scope>
    <source>
        <strain evidence="13">cv. SW 3</strain>
        <tissue evidence="12">Leaf</tissue>
    </source>
</reference>
<dbReference type="Pfam" id="PF17800">
    <property type="entry name" value="NPL"/>
    <property type="match status" value="1"/>
</dbReference>
<dbReference type="AlphaFoldDB" id="A0A5A7SSE8"/>
<evidence type="ECO:0000256" key="10">
    <source>
        <dbReference type="SAM" id="MobiDB-lite"/>
    </source>
</evidence>
<evidence type="ECO:0000256" key="8">
    <source>
        <dbReference type="ARBA" id="ARBA00023242"/>
    </source>
</evidence>
<feature type="region of interest" description="Disordered" evidence="10">
    <location>
        <begin position="290"/>
        <end position="313"/>
    </location>
</feature>
<protein>
    <submittedName>
        <fullName evidence="12">Histone deacetylase HDT1-like</fullName>
    </submittedName>
</protein>
<evidence type="ECO:0000313" key="13">
    <source>
        <dbReference type="Proteomes" id="UP000321393"/>
    </source>
</evidence>
<dbReference type="PROSITE" id="PS50157">
    <property type="entry name" value="ZINC_FINGER_C2H2_2"/>
    <property type="match status" value="1"/>
</dbReference>
<keyword evidence="4" id="KW-0378">Hydrolase</keyword>
<keyword evidence="9" id="KW-0862">Zinc</keyword>
<dbReference type="GO" id="GO:0006325">
    <property type="term" value="P:chromatin organization"/>
    <property type="evidence" value="ECO:0007669"/>
    <property type="project" value="UniProtKB-KW"/>
</dbReference>
<keyword evidence="9" id="KW-0479">Metal-binding</keyword>
<feature type="compositionally biased region" description="Polar residues" evidence="10">
    <location>
        <begin position="304"/>
        <end position="313"/>
    </location>
</feature>
<evidence type="ECO:0000256" key="1">
    <source>
        <dbReference type="ARBA" id="ARBA00004604"/>
    </source>
</evidence>
<dbReference type="FunFam" id="2.60.120.340:FF:000004">
    <property type="entry name" value="Histone deacetylase HDT1"/>
    <property type="match status" value="1"/>
</dbReference>
<feature type="compositionally biased region" description="Low complexity" evidence="10">
    <location>
        <begin position="223"/>
        <end position="237"/>
    </location>
</feature>
<comment type="subcellular location">
    <subcellularLocation>
        <location evidence="1">Nucleus</location>
        <location evidence="1">Nucleolus</location>
    </subcellularLocation>
</comment>
<dbReference type="GO" id="GO:0005730">
    <property type="term" value="C:nucleolus"/>
    <property type="evidence" value="ECO:0007669"/>
    <property type="project" value="UniProtKB-SubCell"/>
</dbReference>
<organism evidence="12 13">
    <name type="scientific">Cucumis melo var. makuwa</name>
    <name type="common">Oriental melon</name>
    <dbReference type="NCBI Taxonomy" id="1194695"/>
    <lineage>
        <taxon>Eukaryota</taxon>
        <taxon>Viridiplantae</taxon>
        <taxon>Streptophyta</taxon>
        <taxon>Embryophyta</taxon>
        <taxon>Tracheophyta</taxon>
        <taxon>Spermatophyta</taxon>
        <taxon>Magnoliopsida</taxon>
        <taxon>eudicotyledons</taxon>
        <taxon>Gunneridae</taxon>
        <taxon>Pentapetalae</taxon>
        <taxon>rosids</taxon>
        <taxon>fabids</taxon>
        <taxon>Cucurbitales</taxon>
        <taxon>Cucurbitaceae</taxon>
        <taxon>Benincaseae</taxon>
        <taxon>Cucumis</taxon>
    </lineage>
</organism>
<dbReference type="Proteomes" id="UP000321393">
    <property type="component" value="Unassembled WGS sequence"/>
</dbReference>
<keyword evidence="3" id="KW-0678">Repressor</keyword>
<feature type="compositionally biased region" description="Basic and acidic residues" evidence="10">
    <location>
        <begin position="207"/>
        <end position="220"/>
    </location>
</feature>
<keyword evidence="8" id="KW-0539">Nucleus</keyword>
<dbReference type="PROSITE" id="PS00028">
    <property type="entry name" value="ZINC_FINGER_C2H2_1"/>
    <property type="match status" value="1"/>
</dbReference>
<keyword evidence="9" id="KW-0863">Zinc-finger</keyword>
<evidence type="ECO:0000256" key="6">
    <source>
        <dbReference type="ARBA" id="ARBA00023015"/>
    </source>
</evidence>
<evidence type="ECO:0000313" key="12">
    <source>
        <dbReference type="EMBL" id="KAA0033373.1"/>
    </source>
</evidence>
<evidence type="ECO:0000259" key="11">
    <source>
        <dbReference type="PROSITE" id="PS50157"/>
    </source>
</evidence>
<dbReference type="STRING" id="1194695.A0A5A7SSE8"/>
<dbReference type="GO" id="GO:0008270">
    <property type="term" value="F:zinc ion binding"/>
    <property type="evidence" value="ECO:0007669"/>
    <property type="project" value="UniProtKB-KW"/>
</dbReference>
<evidence type="ECO:0000256" key="5">
    <source>
        <dbReference type="ARBA" id="ARBA00022853"/>
    </source>
</evidence>
<dbReference type="GO" id="GO:0016787">
    <property type="term" value="F:hydrolase activity"/>
    <property type="evidence" value="ECO:0007669"/>
    <property type="project" value="UniProtKB-KW"/>
</dbReference>
<keyword evidence="7" id="KW-0804">Transcription</keyword>
<comment type="similarity">
    <text evidence="2">Belongs to the histone deacetylase HD2 family.</text>
</comment>
<feature type="compositionally biased region" description="Acidic residues" evidence="10">
    <location>
        <begin position="162"/>
        <end position="206"/>
    </location>
</feature>